<evidence type="ECO:0000256" key="1">
    <source>
        <dbReference type="ARBA" id="ARBA00007447"/>
    </source>
</evidence>
<dbReference type="Proteomes" id="UP001141552">
    <property type="component" value="Unassembled WGS sequence"/>
</dbReference>
<dbReference type="InterPro" id="IPR033121">
    <property type="entry name" value="PEPTIDASE_A1"/>
</dbReference>
<evidence type="ECO:0000256" key="2">
    <source>
        <dbReference type="ARBA" id="ARBA00022670"/>
    </source>
</evidence>
<proteinExistence type="inferred from homology"/>
<keyword evidence="6" id="KW-0732">Signal</keyword>
<evidence type="ECO:0000259" key="7">
    <source>
        <dbReference type="PROSITE" id="PS51767"/>
    </source>
</evidence>
<protein>
    <recommendedName>
        <fullName evidence="7">Peptidase A1 domain-containing protein</fullName>
    </recommendedName>
</protein>
<dbReference type="AlphaFoldDB" id="A0A9Q0GH19"/>
<evidence type="ECO:0000313" key="8">
    <source>
        <dbReference type="EMBL" id="KAJ4848930.1"/>
    </source>
</evidence>
<evidence type="ECO:0000256" key="4">
    <source>
        <dbReference type="ARBA" id="ARBA00022801"/>
    </source>
</evidence>
<feature type="signal peptide" evidence="6">
    <location>
        <begin position="1"/>
        <end position="23"/>
    </location>
</feature>
<feature type="chain" id="PRO_5040346477" description="Peptidase A1 domain-containing protein" evidence="6">
    <location>
        <begin position="24"/>
        <end position="474"/>
    </location>
</feature>
<evidence type="ECO:0000256" key="6">
    <source>
        <dbReference type="SAM" id="SignalP"/>
    </source>
</evidence>
<dbReference type="GO" id="GO:0006508">
    <property type="term" value="P:proteolysis"/>
    <property type="evidence" value="ECO:0007669"/>
    <property type="project" value="UniProtKB-KW"/>
</dbReference>
<dbReference type="PANTHER" id="PTHR47967">
    <property type="entry name" value="OS07G0603500 PROTEIN-RELATED"/>
    <property type="match status" value="1"/>
</dbReference>
<dbReference type="SUPFAM" id="SSF50630">
    <property type="entry name" value="Acid proteases"/>
    <property type="match status" value="1"/>
</dbReference>
<organism evidence="8 9">
    <name type="scientific">Turnera subulata</name>
    <dbReference type="NCBI Taxonomy" id="218843"/>
    <lineage>
        <taxon>Eukaryota</taxon>
        <taxon>Viridiplantae</taxon>
        <taxon>Streptophyta</taxon>
        <taxon>Embryophyta</taxon>
        <taxon>Tracheophyta</taxon>
        <taxon>Spermatophyta</taxon>
        <taxon>Magnoliopsida</taxon>
        <taxon>eudicotyledons</taxon>
        <taxon>Gunneridae</taxon>
        <taxon>Pentapetalae</taxon>
        <taxon>rosids</taxon>
        <taxon>fabids</taxon>
        <taxon>Malpighiales</taxon>
        <taxon>Passifloraceae</taxon>
        <taxon>Turnera</taxon>
    </lineage>
</organism>
<keyword evidence="9" id="KW-1185">Reference proteome</keyword>
<dbReference type="GO" id="GO:0005576">
    <property type="term" value="C:extracellular region"/>
    <property type="evidence" value="ECO:0007669"/>
    <property type="project" value="TreeGrafter"/>
</dbReference>
<dbReference type="PANTHER" id="PTHR47967:SF36">
    <property type="entry name" value="PEPTIDASE A1 DOMAIN-CONTAINING PROTEIN"/>
    <property type="match status" value="1"/>
</dbReference>
<dbReference type="InterPro" id="IPR032861">
    <property type="entry name" value="TAXi_N"/>
</dbReference>
<dbReference type="FunFam" id="2.40.70.10:FF:000034">
    <property type="entry name" value="Aspartyl protease family protein"/>
    <property type="match status" value="1"/>
</dbReference>
<dbReference type="PROSITE" id="PS51767">
    <property type="entry name" value="PEPTIDASE_A1"/>
    <property type="match status" value="1"/>
</dbReference>
<evidence type="ECO:0000313" key="9">
    <source>
        <dbReference type="Proteomes" id="UP001141552"/>
    </source>
</evidence>
<dbReference type="CDD" id="cd05476">
    <property type="entry name" value="pepsin_A_like_plant"/>
    <property type="match status" value="1"/>
</dbReference>
<sequence>MAGAASWLIFPLSLSCLLLLTSSTTITIPIFHHSTKHSSSDHPVETLNYLAALSLRRALHLKSPARSSTNLSSNLVEDEKIPLFPRSYGGYSFSLSFGTPPQTTKMVMDTGSSLVWFPCTSRYRCSSCNFPNVTPILTFIPNLSSTSKLVGCKNPRCSMLLGPSVLSNCKETCDPPTSQNCTTSTCPPYIIQYGSGATSGLLLIETLHLPHNKTLPDFLVGCSILSIRQPEGIAGFGRSPESLPSQLGAKKFSYCLVSHRFDDNPEASSDLVLETGSGSGGDAKTRGLSYTPFVKNPPNTFQDYYYVLLRKIVVGSKNVGIPYKFLAPGADGNGGTIVDSGSTFTFMERAVYELVAKAFEDQMVNFTAAKEVENRTGLRPCFNISGAKEDIFVPKLILHFKGGAKMSLPAANYFSFLGGDVVCLTIVSNGVVGPGLSGGPSIILGNYQQQNFQIEYDLENHRFGFKQQICSSAD</sequence>
<evidence type="ECO:0000256" key="5">
    <source>
        <dbReference type="ARBA" id="ARBA00023180"/>
    </source>
</evidence>
<dbReference type="GO" id="GO:0004190">
    <property type="term" value="F:aspartic-type endopeptidase activity"/>
    <property type="evidence" value="ECO:0007669"/>
    <property type="project" value="UniProtKB-KW"/>
</dbReference>
<name>A0A9Q0GH19_9ROSI</name>
<dbReference type="InterPro" id="IPR032799">
    <property type="entry name" value="TAXi_C"/>
</dbReference>
<dbReference type="Pfam" id="PF14541">
    <property type="entry name" value="TAXi_C"/>
    <property type="match status" value="1"/>
</dbReference>
<keyword evidence="5" id="KW-0325">Glycoprotein</keyword>
<dbReference type="EMBL" id="JAKUCV010000747">
    <property type="protein sequence ID" value="KAJ4848930.1"/>
    <property type="molecule type" value="Genomic_DNA"/>
</dbReference>
<keyword evidence="4" id="KW-0378">Hydrolase</keyword>
<evidence type="ECO:0000256" key="3">
    <source>
        <dbReference type="ARBA" id="ARBA00022750"/>
    </source>
</evidence>
<comment type="similarity">
    <text evidence="1">Belongs to the peptidase A1 family.</text>
</comment>
<dbReference type="Pfam" id="PF14543">
    <property type="entry name" value="TAXi_N"/>
    <property type="match status" value="1"/>
</dbReference>
<comment type="caution">
    <text evidence="8">The sequence shown here is derived from an EMBL/GenBank/DDBJ whole genome shotgun (WGS) entry which is preliminary data.</text>
</comment>
<dbReference type="InterPro" id="IPR051708">
    <property type="entry name" value="Plant_Aspart_Prot_A1"/>
</dbReference>
<dbReference type="InterPro" id="IPR021109">
    <property type="entry name" value="Peptidase_aspartic_dom_sf"/>
</dbReference>
<dbReference type="InterPro" id="IPR034161">
    <property type="entry name" value="Pepsin-like_plant"/>
</dbReference>
<gene>
    <name evidence="8" type="ORF">Tsubulata_004591</name>
</gene>
<dbReference type="Gene3D" id="2.40.70.10">
    <property type="entry name" value="Acid Proteases"/>
    <property type="match status" value="2"/>
</dbReference>
<dbReference type="OrthoDB" id="2747330at2759"/>
<reference evidence="8" key="2">
    <citation type="journal article" date="2023" name="Plants (Basel)">
        <title>Annotation of the Turnera subulata (Passifloraceae) Draft Genome Reveals the S-Locus Evolved after the Divergence of Turneroideae from Passifloroideae in a Stepwise Manner.</title>
        <authorList>
            <person name="Henning P.M."/>
            <person name="Roalson E.H."/>
            <person name="Mir W."/>
            <person name="McCubbin A.G."/>
            <person name="Shore J.S."/>
        </authorList>
    </citation>
    <scope>NUCLEOTIDE SEQUENCE</scope>
    <source>
        <strain evidence="8">F60SS</strain>
    </source>
</reference>
<feature type="domain" description="Peptidase A1" evidence="7">
    <location>
        <begin position="91"/>
        <end position="466"/>
    </location>
</feature>
<keyword evidence="3" id="KW-0064">Aspartyl protease</keyword>
<accession>A0A9Q0GH19</accession>
<reference evidence="8" key="1">
    <citation type="submission" date="2022-02" db="EMBL/GenBank/DDBJ databases">
        <authorList>
            <person name="Henning P.M."/>
            <person name="McCubbin A.G."/>
            <person name="Shore J.S."/>
        </authorList>
    </citation>
    <scope>NUCLEOTIDE SEQUENCE</scope>
    <source>
        <strain evidence="8">F60SS</strain>
        <tissue evidence="8">Leaves</tissue>
    </source>
</reference>
<keyword evidence="2" id="KW-0645">Protease</keyword>